<feature type="transmembrane region" description="Helical" evidence="1">
    <location>
        <begin position="15"/>
        <end position="34"/>
    </location>
</feature>
<evidence type="ECO:0000256" key="1">
    <source>
        <dbReference type="SAM" id="Phobius"/>
    </source>
</evidence>
<feature type="transmembrane region" description="Helical" evidence="1">
    <location>
        <begin position="54"/>
        <end position="76"/>
    </location>
</feature>
<keyword evidence="1" id="KW-1133">Transmembrane helix</keyword>
<keyword evidence="1" id="KW-0472">Membrane</keyword>
<reference evidence="2 3" key="1">
    <citation type="journal article" date="2019" name="Int. J. Syst. Evol. Microbiol.">
        <title>The Global Catalogue of Microorganisms (GCM) 10K type strain sequencing project: providing services to taxonomists for standard genome sequencing and annotation.</title>
        <authorList>
            <consortium name="The Broad Institute Genomics Platform"/>
            <consortium name="The Broad Institute Genome Sequencing Center for Infectious Disease"/>
            <person name="Wu L."/>
            <person name="Ma J."/>
        </authorList>
    </citation>
    <scope>NUCLEOTIDE SEQUENCE [LARGE SCALE GENOMIC DNA]</scope>
    <source>
        <strain evidence="2 3">JCM 14331</strain>
    </source>
</reference>
<proteinExistence type="predicted"/>
<keyword evidence="3" id="KW-1185">Reference proteome</keyword>
<dbReference type="EMBL" id="BAAAEO010000001">
    <property type="protein sequence ID" value="GAA0540753.1"/>
    <property type="molecule type" value="Genomic_DNA"/>
</dbReference>
<keyword evidence="1" id="KW-0812">Transmembrane</keyword>
<protein>
    <submittedName>
        <fullName evidence="2">Uncharacterized protein</fullName>
    </submittedName>
</protein>
<accession>A0ABN1DDF5</accession>
<gene>
    <name evidence="2" type="ORF">GCM10009098_05410</name>
</gene>
<organism evidence="2 3">
    <name type="scientific">Rheinheimera aquimaris</name>
    <dbReference type="NCBI Taxonomy" id="412437"/>
    <lineage>
        <taxon>Bacteria</taxon>
        <taxon>Pseudomonadati</taxon>
        <taxon>Pseudomonadota</taxon>
        <taxon>Gammaproteobacteria</taxon>
        <taxon>Chromatiales</taxon>
        <taxon>Chromatiaceae</taxon>
        <taxon>Rheinheimera</taxon>
    </lineage>
</organism>
<evidence type="ECO:0000313" key="2">
    <source>
        <dbReference type="EMBL" id="GAA0540753.1"/>
    </source>
</evidence>
<dbReference type="Proteomes" id="UP001501169">
    <property type="component" value="Unassembled WGS sequence"/>
</dbReference>
<comment type="caution">
    <text evidence="2">The sequence shown here is derived from an EMBL/GenBank/DDBJ whole genome shotgun (WGS) entry which is preliminary data.</text>
</comment>
<sequence>MSLENYQKLKFRYKAYFVFICWGGIVVGLYPALQYVQWLESLFPISERNGWFDFLYLTGFFTCVGVGWLVITWIICKFKGWQWNQAIDYFIKYKNYPEHWFKD</sequence>
<evidence type="ECO:0000313" key="3">
    <source>
        <dbReference type="Proteomes" id="UP001501169"/>
    </source>
</evidence>
<name>A0ABN1DDF5_9GAMM</name>